<reference evidence="1 2" key="1">
    <citation type="submission" date="2023-03" db="EMBL/GenBank/DDBJ databases">
        <title>Draft assemblies of triclosan tolerant bacteria isolated from returned activated sludge.</title>
        <authorList>
            <person name="Van Hamelsveld S."/>
        </authorList>
    </citation>
    <scope>NUCLEOTIDE SEQUENCE [LARGE SCALE GENOMIC DNA]</scope>
    <source>
        <strain evidence="1 2">GW210010_S58</strain>
    </source>
</reference>
<dbReference type="EMBL" id="JARJLM010000096">
    <property type="protein sequence ID" value="MDF3832445.1"/>
    <property type="molecule type" value="Genomic_DNA"/>
</dbReference>
<accession>A0ABT6AIK9</accession>
<keyword evidence="2" id="KW-1185">Reference proteome</keyword>
<protein>
    <submittedName>
        <fullName evidence="1">Uncharacterized protein</fullName>
    </submittedName>
</protein>
<dbReference type="RefSeq" id="WP_276264060.1">
    <property type="nucleotide sequence ID" value="NZ_JARJLM010000096.1"/>
</dbReference>
<organism evidence="1 2">
    <name type="scientific">Cupriavidus basilensis</name>
    <dbReference type="NCBI Taxonomy" id="68895"/>
    <lineage>
        <taxon>Bacteria</taxon>
        <taxon>Pseudomonadati</taxon>
        <taxon>Pseudomonadota</taxon>
        <taxon>Betaproteobacteria</taxon>
        <taxon>Burkholderiales</taxon>
        <taxon>Burkholderiaceae</taxon>
        <taxon>Cupriavidus</taxon>
    </lineage>
</organism>
<name>A0ABT6AIK9_9BURK</name>
<evidence type="ECO:0000313" key="2">
    <source>
        <dbReference type="Proteomes" id="UP001216674"/>
    </source>
</evidence>
<sequence length="64" mass="6762">MAALDQHIEWPAVGGAATVSPAQAGNAACNPLSRLGLWRMARLMRMDGNEAGIACGKQTDQRQP</sequence>
<evidence type="ECO:0000313" key="1">
    <source>
        <dbReference type="EMBL" id="MDF3832445.1"/>
    </source>
</evidence>
<comment type="caution">
    <text evidence="1">The sequence shown here is derived from an EMBL/GenBank/DDBJ whole genome shotgun (WGS) entry which is preliminary data.</text>
</comment>
<dbReference type="Proteomes" id="UP001216674">
    <property type="component" value="Unassembled WGS sequence"/>
</dbReference>
<proteinExistence type="predicted"/>
<gene>
    <name evidence="1" type="ORF">P3W85_05735</name>
</gene>